<proteinExistence type="predicted"/>
<reference evidence="1" key="2">
    <citation type="journal article" date="2015" name="Fish Shellfish Immunol.">
        <title>Early steps in the European eel (Anguilla anguilla)-Vibrio vulnificus interaction in the gills: Role of the RtxA13 toxin.</title>
        <authorList>
            <person name="Callol A."/>
            <person name="Pajuelo D."/>
            <person name="Ebbesson L."/>
            <person name="Teles M."/>
            <person name="MacKenzie S."/>
            <person name="Amaro C."/>
        </authorList>
    </citation>
    <scope>NUCLEOTIDE SEQUENCE</scope>
</reference>
<organism evidence="1">
    <name type="scientific">Anguilla anguilla</name>
    <name type="common">European freshwater eel</name>
    <name type="synonym">Muraena anguilla</name>
    <dbReference type="NCBI Taxonomy" id="7936"/>
    <lineage>
        <taxon>Eukaryota</taxon>
        <taxon>Metazoa</taxon>
        <taxon>Chordata</taxon>
        <taxon>Craniata</taxon>
        <taxon>Vertebrata</taxon>
        <taxon>Euteleostomi</taxon>
        <taxon>Actinopterygii</taxon>
        <taxon>Neopterygii</taxon>
        <taxon>Teleostei</taxon>
        <taxon>Anguilliformes</taxon>
        <taxon>Anguillidae</taxon>
        <taxon>Anguilla</taxon>
    </lineage>
</organism>
<reference evidence="1" key="1">
    <citation type="submission" date="2014-11" db="EMBL/GenBank/DDBJ databases">
        <authorList>
            <person name="Amaro Gonzalez C."/>
        </authorList>
    </citation>
    <scope>NUCLEOTIDE SEQUENCE</scope>
</reference>
<evidence type="ECO:0000313" key="1">
    <source>
        <dbReference type="EMBL" id="JAH49600.1"/>
    </source>
</evidence>
<name>A0A0E9T9P5_ANGAN</name>
<protein>
    <submittedName>
        <fullName evidence="1">Uncharacterized protein</fullName>
    </submittedName>
</protein>
<dbReference type="EMBL" id="GBXM01058977">
    <property type="protein sequence ID" value="JAH49600.1"/>
    <property type="molecule type" value="Transcribed_RNA"/>
</dbReference>
<sequence>MSSKRFCSQHAQ</sequence>
<accession>A0A0E9T9P5</accession>